<dbReference type="InterPro" id="IPR038071">
    <property type="entry name" value="UROD/MetE-like_sf"/>
</dbReference>
<reference evidence="2 3" key="1">
    <citation type="submission" date="2020-08" db="EMBL/GenBank/DDBJ databases">
        <title>Bridging the membrane lipid divide: bacteria of the FCB group superphylum have the potential to synthesize archaeal ether lipids.</title>
        <authorList>
            <person name="Villanueva L."/>
            <person name="Von Meijenfeldt F.A.B."/>
            <person name="Westbye A.B."/>
            <person name="Yadav S."/>
            <person name="Hopmans E.C."/>
            <person name="Dutilh B.E."/>
            <person name="Sinninghe Damste J.S."/>
        </authorList>
    </citation>
    <scope>NUCLEOTIDE SEQUENCE [LARGE SCALE GENOMIC DNA]</scope>
    <source>
        <strain evidence="2">NIOZ-UU27</strain>
    </source>
</reference>
<accession>A0A8J6MY31</accession>
<dbReference type="SUPFAM" id="SSF51726">
    <property type="entry name" value="UROD/MetE-like"/>
    <property type="match status" value="1"/>
</dbReference>
<dbReference type="InterPro" id="IPR052024">
    <property type="entry name" value="Methanogen_methyltrans"/>
</dbReference>
<name>A0A8J6MY31_9DELT</name>
<protein>
    <submittedName>
        <fullName evidence="2">Uroporphyrinogen decarboxylase family protein</fullName>
    </submittedName>
</protein>
<evidence type="ECO:0000313" key="2">
    <source>
        <dbReference type="EMBL" id="MBC8177057.1"/>
    </source>
</evidence>
<evidence type="ECO:0000259" key="1">
    <source>
        <dbReference type="Pfam" id="PF01208"/>
    </source>
</evidence>
<dbReference type="PANTHER" id="PTHR47099">
    <property type="entry name" value="METHYLCOBAMIDE:COM METHYLTRANSFERASE MTBA"/>
    <property type="match status" value="1"/>
</dbReference>
<proteinExistence type="predicted"/>
<dbReference type="PANTHER" id="PTHR47099:SF1">
    <property type="entry name" value="METHYLCOBAMIDE:COM METHYLTRANSFERASE MTBA"/>
    <property type="match status" value="1"/>
</dbReference>
<sequence>MNGREITKMAFDLKEPERTPVTLIGGGAWLVDMAGETFAGIKENPEKMADVFIQGFRKVGHDLFWTGSNFINYPVHFLGCPIEDSSSDGPALPKPVIQSLDELNELKIEKVLDNPVMQGIIRSQLIVADAIGKETLAMPTQWAPFTLAARILGMEAVALASIEEPDRLLQLVQFSTDLIWSIIEPILEHEDILGANLSDPVASGDLISPESFRKFAAPFLKDLVGRIKEKGKYAMIHICGDTTRVLEDIADIAPTCFSLESKVDLRHAKKILGGKVCVAGNVPPAGAFLSGTPEEVVAEARACIEAWGEGGGHVLTLGCDYPKNVPFENAMALMSLKEKRETR</sequence>
<dbReference type="Pfam" id="PF01208">
    <property type="entry name" value="URO-D"/>
    <property type="match status" value="1"/>
</dbReference>
<dbReference type="InterPro" id="IPR000257">
    <property type="entry name" value="Uroporphyrinogen_deCOase"/>
</dbReference>
<comment type="caution">
    <text evidence="2">The sequence shown here is derived from an EMBL/GenBank/DDBJ whole genome shotgun (WGS) entry which is preliminary data.</text>
</comment>
<dbReference type="Proteomes" id="UP000650524">
    <property type="component" value="Unassembled WGS sequence"/>
</dbReference>
<gene>
    <name evidence="2" type="ORF">H8E19_06585</name>
</gene>
<feature type="domain" description="Uroporphyrinogen decarboxylase (URO-D)" evidence="1">
    <location>
        <begin position="10"/>
        <end position="335"/>
    </location>
</feature>
<dbReference type="GO" id="GO:0004853">
    <property type="term" value="F:uroporphyrinogen decarboxylase activity"/>
    <property type="evidence" value="ECO:0007669"/>
    <property type="project" value="InterPro"/>
</dbReference>
<dbReference type="EMBL" id="JACNJD010000184">
    <property type="protein sequence ID" value="MBC8177057.1"/>
    <property type="molecule type" value="Genomic_DNA"/>
</dbReference>
<dbReference type="Gene3D" id="3.20.20.210">
    <property type="match status" value="1"/>
</dbReference>
<evidence type="ECO:0000313" key="3">
    <source>
        <dbReference type="Proteomes" id="UP000650524"/>
    </source>
</evidence>
<dbReference type="AlphaFoldDB" id="A0A8J6MY31"/>
<organism evidence="2 3">
    <name type="scientific">Candidatus Desulfacyla euxinica</name>
    <dbReference type="NCBI Taxonomy" id="2841693"/>
    <lineage>
        <taxon>Bacteria</taxon>
        <taxon>Deltaproteobacteria</taxon>
        <taxon>Candidatus Desulfacyla</taxon>
    </lineage>
</organism>
<dbReference type="GO" id="GO:0006779">
    <property type="term" value="P:porphyrin-containing compound biosynthetic process"/>
    <property type="evidence" value="ECO:0007669"/>
    <property type="project" value="InterPro"/>
</dbReference>
<dbReference type="CDD" id="cd03465">
    <property type="entry name" value="URO-D_like"/>
    <property type="match status" value="1"/>
</dbReference>